<evidence type="ECO:0000256" key="6">
    <source>
        <dbReference type="ARBA" id="ARBA00038076"/>
    </source>
</evidence>
<feature type="transmembrane region" description="Helical" evidence="7">
    <location>
        <begin position="328"/>
        <end position="347"/>
    </location>
</feature>
<keyword evidence="2" id="KW-1003">Cell membrane</keyword>
<feature type="domain" description="ABC3 transporter permease C-terminal" evidence="8">
    <location>
        <begin position="278"/>
        <end position="389"/>
    </location>
</feature>
<evidence type="ECO:0000313" key="11">
    <source>
        <dbReference type="Proteomes" id="UP001247620"/>
    </source>
</evidence>
<evidence type="ECO:0000256" key="3">
    <source>
        <dbReference type="ARBA" id="ARBA00022692"/>
    </source>
</evidence>
<dbReference type="Pfam" id="PF02687">
    <property type="entry name" value="FtsX"/>
    <property type="match status" value="1"/>
</dbReference>
<dbReference type="Pfam" id="PF12704">
    <property type="entry name" value="MacB_PCD"/>
    <property type="match status" value="1"/>
</dbReference>
<dbReference type="Proteomes" id="UP001247620">
    <property type="component" value="Unassembled WGS sequence"/>
</dbReference>
<keyword evidence="4 7" id="KW-1133">Transmembrane helix</keyword>
<dbReference type="PANTHER" id="PTHR30572:SF4">
    <property type="entry name" value="ABC TRANSPORTER PERMEASE YTRF"/>
    <property type="match status" value="1"/>
</dbReference>
<evidence type="ECO:0000256" key="1">
    <source>
        <dbReference type="ARBA" id="ARBA00004651"/>
    </source>
</evidence>
<proteinExistence type="inferred from homology"/>
<name>A0ABU1TFZ8_9SPHI</name>
<protein>
    <submittedName>
        <fullName evidence="10">ABC transport system permease protein</fullName>
    </submittedName>
</protein>
<feature type="transmembrane region" description="Helical" evidence="7">
    <location>
        <begin position="20"/>
        <end position="41"/>
    </location>
</feature>
<comment type="caution">
    <text evidence="10">The sequence shown here is derived from an EMBL/GenBank/DDBJ whole genome shotgun (WGS) entry which is preliminary data.</text>
</comment>
<evidence type="ECO:0000259" key="8">
    <source>
        <dbReference type="Pfam" id="PF02687"/>
    </source>
</evidence>
<organism evidence="10 11">
    <name type="scientific">Mucilaginibacter pocheonensis</name>
    <dbReference type="NCBI Taxonomy" id="398050"/>
    <lineage>
        <taxon>Bacteria</taxon>
        <taxon>Pseudomonadati</taxon>
        <taxon>Bacteroidota</taxon>
        <taxon>Sphingobacteriia</taxon>
        <taxon>Sphingobacteriales</taxon>
        <taxon>Sphingobacteriaceae</taxon>
        <taxon>Mucilaginibacter</taxon>
    </lineage>
</organism>
<sequence length="396" mass="44558">MIKHLFKLIWNKKKQNFLLITEMFISFLVIFGVFASLVYYYRNYKKPMGFTYDNVWVINYQNAKQFHSTDSVLQYYATLVAMLKNMPQIKALSFASGNVPFTSSINTTGLNYKGRNLSPVNFYQTGDGYRDAFNLNLLEGRWFNQQDQVSTYRPVVINAALRERLFGNGRAVGQLINDNANSVVKKIKIIGVVQDMKDKGDYLPSGMALYNRIDTGAMRYMGQLIIKVSPNADAAFESKLYKTVASYMKDASVEIEHFSKKRENTNKSTLIPIIILCIIAGFLIINVALGLFGVLWYNINRRRGEIGLRRAVGATGSSVSAQLIQESMILATFALIIGTFFAVQFPILNVFDIAASTYIIAIVLAVLFIYLLVFLCSLYPGKQAAAIYPAVALHEE</sequence>
<dbReference type="EMBL" id="JAVDUU010000004">
    <property type="protein sequence ID" value="MDR6944350.1"/>
    <property type="molecule type" value="Genomic_DNA"/>
</dbReference>
<dbReference type="InterPro" id="IPR003838">
    <property type="entry name" value="ABC3_permease_C"/>
</dbReference>
<keyword evidence="11" id="KW-1185">Reference proteome</keyword>
<feature type="transmembrane region" description="Helical" evidence="7">
    <location>
        <begin position="353"/>
        <end position="379"/>
    </location>
</feature>
<dbReference type="PANTHER" id="PTHR30572">
    <property type="entry name" value="MEMBRANE COMPONENT OF TRANSPORTER-RELATED"/>
    <property type="match status" value="1"/>
</dbReference>
<dbReference type="InterPro" id="IPR025857">
    <property type="entry name" value="MacB_PCD"/>
</dbReference>
<comment type="similarity">
    <text evidence="6">Belongs to the ABC-4 integral membrane protein family.</text>
</comment>
<comment type="subcellular location">
    <subcellularLocation>
        <location evidence="1">Cell membrane</location>
        <topology evidence="1">Multi-pass membrane protein</topology>
    </subcellularLocation>
</comment>
<evidence type="ECO:0000256" key="4">
    <source>
        <dbReference type="ARBA" id="ARBA00022989"/>
    </source>
</evidence>
<dbReference type="InterPro" id="IPR050250">
    <property type="entry name" value="Macrolide_Exporter_MacB"/>
</dbReference>
<evidence type="ECO:0000256" key="5">
    <source>
        <dbReference type="ARBA" id="ARBA00023136"/>
    </source>
</evidence>
<evidence type="ECO:0000256" key="2">
    <source>
        <dbReference type="ARBA" id="ARBA00022475"/>
    </source>
</evidence>
<evidence type="ECO:0000259" key="9">
    <source>
        <dbReference type="Pfam" id="PF12704"/>
    </source>
</evidence>
<feature type="domain" description="MacB-like periplasmic core" evidence="9">
    <location>
        <begin position="48"/>
        <end position="235"/>
    </location>
</feature>
<dbReference type="RefSeq" id="WP_310100236.1">
    <property type="nucleotide sequence ID" value="NZ_JAVDUU010000004.1"/>
</dbReference>
<evidence type="ECO:0000313" key="10">
    <source>
        <dbReference type="EMBL" id="MDR6944350.1"/>
    </source>
</evidence>
<feature type="transmembrane region" description="Helical" evidence="7">
    <location>
        <begin position="270"/>
        <end position="299"/>
    </location>
</feature>
<evidence type="ECO:0000256" key="7">
    <source>
        <dbReference type="SAM" id="Phobius"/>
    </source>
</evidence>
<accession>A0ABU1TFZ8</accession>
<reference evidence="10 11" key="1">
    <citation type="submission" date="2023-07" db="EMBL/GenBank/DDBJ databases">
        <title>Sorghum-associated microbial communities from plants grown in Nebraska, USA.</title>
        <authorList>
            <person name="Schachtman D."/>
        </authorList>
    </citation>
    <scope>NUCLEOTIDE SEQUENCE [LARGE SCALE GENOMIC DNA]</scope>
    <source>
        <strain evidence="10 11">3262</strain>
    </source>
</reference>
<keyword evidence="5 7" id="KW-0472">Membrane</keyword>
<keyword evidence="3 7" id="KW-0812">Transmembrane</keyword>
<gene>
    <name evidence="10" type="ORF">J2W55_004210</name>
</gene>